<reference evidence="2" key="1">
    <citation type="submission" date="2022-12" db="EMBL/GenBank/DDBJ databases">
        <authorList>
            <person name="Ruckert C."/>
            <person name="Busche T."/>
            <person name="Kalinowski J."/>
            <person name="Wittmann C."/>
        </authorList>
    </citation>
    <scope>NUCLEOTIDE SEQUENCE</scope>
    <source>
        <strain evidence="2">DSM 40467</strain>
    </source>
</reference>
<keyword evidence="3" id="KW-1185">Reference proteome</keyword>
<feature type="transmembrane region" description="Helical" evidence="1">
    <location>
        <begin position="29"/>
        <end position="50"/>
    </location>
</feature>
<evidence type="ECO:0008006" key="4">
    <source>
        <dbReference type="Google" id="ProtNLM"/>
    </source>
</evidence>
<protein>
    <recommendedName>
        <fullName evidence="4">DUF2892 domain-containing protein</fullName>
    </recommendedName>
</protein>
<proteinExistence type="predicted"/>
<keyword evidence="1" id="KW-1133">Transmembrane helix</keyword>
<gene>
    <name evidence="2" type="ORF">STRCI_008312</name>
</gene>
<evidence type="ECO:0000313" key="2">
    <source>
        <dbReference type="EMBL" id="WAZ26696.1"/>
    </source>
</evidence>
<sequence>MNTVKPPQEAKIEDTAPERNFASKSVPRHLARGAVGFGLIIASIALVPVAGPATLLAAPLALIAFRGCPTCWMVGLAQTISLGRLERQCVDGVCTLTNAHTAAKATGEPTAHVDVPAASR</sequence>
<keyword evidence="1" id="KW-0472">Membrane</keyword>
<dbReference type="EMBL" id="CP114413">
    <property type="protein sequence ID" value="WAZ26696.1"/>
    <property type="molecule type" value="Genomic_DNA"/>
</dbReference>
<name>A0ABY7KVD7_9ACTN</name>
<dbReference type="RefSeq" id="WP_269664182.1">
    <property type="nucleotide sequence ID" value="NZ_CP114413.1"/>
</dbReference>
<organism evidence="2 3">
    <name type="scientific">Streptomyces cinnabarinus</name>
    <dbReference type="NCBI Taxonomy" id="67287"/>
    <lineage>
        <taxon>Bacteria</taxon>
        <taxon>Bacillati</taxon>
        <taxon>Actinomycetota</taxon>
        <taxon>Actinomycetes</taxon>
        <taxon>Kitasatosporales</taxon>
        <taxon>Streptomycetaceae</taxon>
        <taxon>Streptomyces</taxon>
    </lineage>
</organism>
<keyword evidence="1" id="KW-0812">Transmembrane</keyword>
<accession>A0ABY7KVD7</accession>
<evidence type="ECO:0000256" key="1">
    <source>
        <dbReference type="SAM" id="Phobius"/>
    </source>
</evidence>
<dbReference type="Proteomes" id="UP001164439">
    <property type="component" value="Chromosome"/>
</dbReference>
<evidence type="ECO:0000313" key="3">
    <source>
        <dbReference type="Proteomes" id="UP001164439"/>
    </source>
</evidence>